<evidence type="ECO:0000256" key="4">
    <source>
        <dbReference type="ARBA" id="ARBA00022840"/>
    </source>
</evidence>
<sequence>MTVLENITMVSASAGTGKTYTLTRIIAEKIASGVPASGIMPTTFTKKTAGELRERIAAKLLDTPDGGQDPIRLRNAAQQLSVSLIGTVNGVCGRQLTEYAIDAGLSPALEVIAEEEQAAMFRLATDGVLADYADRILPIARRLGQLDDDGSWDATVRRICDAARNNLLAPGELARCAGQSWEGFRELLDDPAPADDRAEWLRMFRELLPELLSAVRPGTDADGKAVKTSATNFAGKWPVISDRIAALGAPEDVAWEQWRGVVPSGTGAWIVKHFQGVTDAVR</sequence>
<dbReference type="InterPro" id="IPR014016">
    <property type="entry name" value="UvrD-like_ATP-bd"/>
</dbReference>
<keyword evidence="1 5" id="KW-0547">Nucleotide-binding</keyword>
<protein>
    <submittedName>
        <fullName evidence="7">UvrD-helicase domain-containing protein</fullName>
    </submittedName>
</protein>
<dbReference type="SUPFAM" id="SSF52540">
    <property type="entry name" value="P-loop containing nucleoside triphosphate hydrolases"/>
    <property type="match status" value="1"/>
</dbReference>
<feature type="non-terminal residue" evidence="7">
    <location>
        <position position="282"/>
    </location>
</feature>
<organism evidence="7 8">
    <name type="scientific">Arthrobacter deserti</name>
    <dbReference type="NCBI Taxonomy" id="1742687"/>
    <lineage>
        <taxon>Bacteria</taxon>
        <taxon>Bacillati</taxon>
        <taxon>Actinomycetota</taxon>
        <taxon>Actinomycetes</taxon>
        <taxon>Micrococcales</taxon>
        <taxon>Micrococcaceae</taxon>
        <taxon>Arthrobacter</taxon>
    </lineage>
</organism>
<evidence type="ECO:0000256" key="3">
    <source>
        <dbReference type="ARBA" id="ARBA00022806"/>
    </source>
</evidence>
<evidence type="ECO:0000256" key="5">
    <source>
        <dbReference type="PROSITE-ProRule" id="PRU00560"/>
    </source>
</evidence>
<accession>A0ABX1JRQ5</accession>
<feature type="binding site" evidence="5">
    <location>
        <begin position="12"/>
        <end position="19"/>
    </location>
    <ligand>
        <name>ATP</name>
        <dbReference type="ChEBI" id="CHEBI:30616"/>
    </ligand>
</feature>
<dbReference type="Proteomes" id="UP000523795">
    <property type="component" value="Unassembled WGS sequence"/>
</dbReference>
<dbReference type="Gene3D" id="3.40.50.300">
    <property type="entry name" value="P-loop containing nucleotide triphosphate hydrolases"/>
    <property type="match status" value="1"/>
</dbReference>
<comment type="caution">
    <text evidence="7">The sequence shown here is derived from an EMBL/GenBank/DDBJ whole genome shotgun (WGS) entry which is preliminary data.</text>
</comment>
<gene>
    <name evidence="7" type="ORF">HER39_14120</name>
</gene>
<keyword evidence="3 5" id="KW-0347">Helicase</keyword>
<evidence type="ECO:0000259" key="6">
    <source>
        <dbReference type="PROSITE" id="PS51198"/>
    </source>
</evidence>
<dbReference type="InterPro" id="IPR000212">
    <property type="entry name" value="DNA_helicase_UvrD/REP"/>
</dbReference>
<evidence type="ECO:0000256" key="1">
    <source>
        <dbReference type="ARBA" id="ARBA00022741"/>
    </source>
</evidence>
<dbReference type="PANTHER" id="PTHR11070">
    <property type="entry name" value="UVRD / RECB / PCRA DNA HELICASE FAMILY MEMBER"/>
    <property type="match status" value="1"/>
</dbReference>
<evidence type="ECO:0000256" key="2">
    <source>
        <dbReference type="ARBA" id="ARBA00022801"/>
    </source>
</evidence>
<keyword evidence="8" id="KW-1185">Reference proteome</keyword>
<reference evidence="7 8" key="1">
    <citation type="submission" date="2020-04" db="EMBL/GenBank/DDBJ databases">
        <authorList>
            <person name="Liu S."/>
        </authorList>
    </citation>
    <scope>NUCLEOTIDE SEQUENCE [LARGE SCALE GENOMIC DNA]</scope>
    <source>
        <strain evidence="7 8">CGMCC 1.15091</strain>
    </source>
</reference>
<name>A0ABX1JRQ5_9MICC</name>
<dbReference type="EMBL" id="JAAZSR010000282">
    <property type="protein sequence ID" value="NKX51678.1"/>
    <property type="molecule type" value="Genomic_DNA"/>
</dbReference>
<keyword evidence="4 5" id="KW-0067">ATP-binding</keyword>
<dbReference type="Pfam" id="PF00580">
    <property type="entry name" value="UvrD-helicase"/>
    <property type="match status" value="1"/>
</dbReference>
<evidence type="ECO:0000313" key="8">
    <source>
        <dbReference type="Proteomes" id="UP000523795"/>
    </source>
</evidence>
<evidence type="ECO:0000313" key="7">
    <source>
        <dbReference type="EMBL" id="NKX51678.1"/>
    </source>
</evidence>
<proteinExistence type="predicted"/>
<dbReference type="InterPro" id="IPR027417">
    <property type="entry name" value="P-loop_NTPase"/>
</dbReference>
<keyword evidence="2 5" id="KW-0378">Hydrolase</keyword>
<dbReference type="PROSITE" id="PS51198">
    <property type="entry name" value="UVRD_HELICASE_ATP_BIND"/>
    <property type="match status" value="1"/>
</dbReference>
<feature type="domain" description="UvrD-like helicase ATP-binding" evidence="6">
    <location>
        <begin position="1"/>
        <end position="282"/>
    </location>
</feature>
<dbReference type="PANTHER" id="PTHR11070:SF2">
    <property type="entry name" value="ATP-DEPENDENT DNA HELICASE SRS2"/>
    <property type="match status" value="1"/>
</dbReference>